<dbReference type="PANTHER" id="PTHR47506:SF1">
    <property type="entry name" value="HTH-TYPE TRANSCRIPTIONAL REGULATOR YJDC"/>
    <property type="match status" value="1"/>
</dbReference>
<dbReference type="InterPro" id="IPR041479">
    <property type="entry name" value="TetR_CgmR_C"/>
</dbReference>
<evidence type="ECO:0000256" key="2">
    <source>
        <dbReference type="ARBA" id="ARBA00023125"/>
    </source>
</evidence>
<keyword evidence="2 4" id="KW-0238">DNA-binding</keyword>
<keyword evidence="3" id="KW-0804">Transcription</keyword>
<sequence length="206" mass="22439">MPTDRSVGMIAAMSNCEQPSEATDTVTRILDAVMVLIRDGGLPAVTLSAVCRKAGLSKGGLMHHYPSKEALVNAFLQRGGQEHLALIQQAIERHPAGSGNRLRAYVDLLVGESTTLQCDEDRDCAAVMMALIQGGRDSDEVRKFYESLHQMLSGDGVSDEFLELILATVDGVWLQSVIEPPETIGPRSERIRQNLRRLIANEIAGK</sequence>
<accession>A0A518ISA5</accession>
<keyword evidence="7" id="KW-1185">Reference proteome</keyword>
<organism evidence="6 7">
    <name type="scientific">Rosistilla oblonga</name>
    <dbReference type="NCBI Taxonomy" id="2527990"/>
    <lineage>
        <taxon>Bacteria</taxon>
        <taxon>Pseudomonadati</taxon>
        <taxon>Planctomycetota</taxon>
        <taxon>Planctomycetia</taxon>
        <taxon>Pirellulales</taxon>
        <taxon>Pirellulaceae</taxon>
        <taxon>Rosistilla</taxon>
    </lineage>
</organism>
<protein>
    <submittedName>
        <fullName evidence="6">Transcriptional regulator BetI</fullName>
    </submittedName>
</protein>
<keyword evidence="1" id="KW-0805">Transcription regulation</keyword>
<dbReference type="Gene3D" id="1.10.357.10">
    <property type="entry name" value="Tetracycline Repressor, domain 2"/>
    <property type="match status" value="1"/>
</dbReference>
<dbReference type="Pfam" id="PF00440">
    <property type="entry name" value="TetR_N"/>
    <property type="match status" value="1"/>
</dbReference>
<dbReference type="GO" id="GO:0003677">
    <property type="term" value="F:DNA binding"/>
    <property type="evidence" value="ECO:0007669"/>
    <property type="project" value="UniProtKB-UniRule"/>
</dbReference>
<dbReference type="InterPro" id="IPR009057">
    <property type="entry name" value="Homeodomain-like_sf"/>
</dbReference>
<dbReference type="InterPro" id="IPR001647">
    <property type="entry name" value="HTH_TetR"/>
</dbReference>
<feature type="domain" description="HTH tetR-type" evidence="5">
    <location>
        <begin position="23"/>
        <end position="83"/>
    </location>
</feature>
<evidence type="ECO:0000256" key="1">
    <source>
        <dbReference type="ARBA" id="ARBA00023015"/>
    </source>
</evidence>
<evidence type="ECO:0000259" key="5">
    <source>
        <dbReference type="PROSITE" id="PS50977"/>
    </source>
</evidence>
<dbReference type="PROSITE" id="PS50977">
    <property type="entry name" value="HTH_TETR_2"/>
    <property type="match status" value="1"/>
</dbReference>
<dbReference type="EMBL" id="CP036318">
    <property type="protein sequence ID" value="QDV55977.1"/>
    <property type="molecule type" value="Genomic_DNA"/>
</dbReference>
<evidence type="ECO:0000313" key="7">
    <source>
        <dbReference type="Proteomes" id="UP000316770"/>
    </source>
</evidence>
<evidence type="ECO:0000256" key="3">
    <source>
        <dbReference type="ARBA" id="ARBA00023163"/>
    </source>
</evidence>
<evidence type="ECO:0000256" key="4">
    <source>
        <dbReference type="PROSITE-ProRule" id="PRU00335"/>
    </source>
</evidence>
<reference evidence="6 7" key="1">
    <citation type="submission" date="2019-02" db="EMBL/GenBank/DDBJ databases">
        <title>Deep-cultivation of Planctomycetes and their phenomic and genomic characterization uncovers novel biology.</title>
        <authorList>
            <person name="Wiegand S."/>
            <person name="Jogler M."/>
            <person name="Boedeker C."/>
            <person name="Pinto D."/>
            <person name="Vollmers J."/>
            <person name="Rivas-Marin E."/>
            <person name="Kohn T."/>
            <person name="Peeters S.H."/>
            <person name="Heuer A."/>
            <person name="Rast P."/>
            <person name="Oberbeckmann S."/>
            <person name="Bunk B."/>
            <person name="Jeske O."/>
            <person name="Meyerdierks A."/>
            <person name="Storesund J.E."/>
            <person name="Kallscheuer N."/>
            <person name="Luecker S."/>
            <person name="Lage O.M."/>
            <person name="Pohl T."/>
            <person name="Merkel B.J."/>
            <person name="Hornburger P."/>
            <person name="Mueller R.-W."/>
            <person name="Bruemmer F."/>
            <person name="Labrenz M."/>
            <person name="Spormann A.M."/>
            <person name="Op den Camp H."/>
            <person name="Overmann J."/>
            <person name="Amann R."/>
            <person name="Jetten M.S.M."/>
            <person name="Mascher T."/>
            <person name="Medema M.H."/>
            <person name="Devos D.P."/>
            <person name="Kaster A.-K."/>
            <person name="Ovreas L."/>
            <person name="Rohde M."/>
            <person name="Galperin M.Y."/>
            <person name="Jogler C."/>
        </authorList>
    </citation>
    <scope>NUCLEOTIDE SEQUENCE [LARGE SCALE GENOMIC DNA]</scope>
    <source>
        <strain evidence="6 7">Mal33</strain>
    </source>
</reference>
<proteinExistence type="predicted"/>
<dbReference type="OrthoDB" id="9789566at2"/>
<feature type="DNA-binding region" description="H-T-H motif" evidence="4">
    <location>
        <begin position="46"/>
        <end position="65"/>
    </location>
</feature>
<dbReference type="AlphaFoldDB" id="A0A518ISA5"/>
<gene>
    <name evidence="6" type="ORF">Mal33_19560</name>
</gene>
<name>A0A518ISA5_9BACT</name>
<evidence type="ECO:0000313" key="6">
    <source>
        <dbReference type="EMBL" id="QDV55977.1"/>
    </source>
</evidence>
<dbReference type="SUPFAM" id="SSF46689">
    <property type="entry name" value="Homeodomain-like"/>
    <property type="match status" value="1"/>
</dbReference>
<dbReference type="PANTHER" id="PTHR47506">
    <property type="entry name" value="TRANSCRIPTIONAL REGULATORY PROTEIN"/>
    <property type="match status" value="1"/>
</dbReference>
<dbReference type="Pfam" id="PF17937">
    <property type="entry name" value="TetR_C_28"/>
    <property type="match status" value="1"/>
</dbReference>
<dbReference type="Proteomes" id="UP000316770">
    <property type="component" value="Chromosome"/>
</dbReference>
<dbReference type="PRINTS" id="PR00455">
    <property type="entry name" value="HTHTETR"/>
</dbReference>